<keyword evidence="2" id="KW-1185">Reference proteome</keyword>
<dbReference type="InterPro" id="IPR011009">
    <property type="entry name" value="Kinase-like_dom_sf"/>
</dbReference>
<dbReference type="SUPFAM" id="SSF53335">
    <property type="entry name" value="S-adenosyl-L-methionine-dependent methyltransferases"/>
    <property type="match status" value="1"/>
</dbReference>
<dbReference type="EMBL" id="JOSZ01000014">
    <property type="protein sequence ID" value="KFM18791.1"/>
    <property type="molecule type" value="Genomic_DNA"/>
</dbReference>
<protein>
    <recommendedName>
        <fullName evidence="3">Aminoglycoside phosphotransferase domain-containing protein</fullName>
    </recommendedName>
</protein>
<proteinExistence type="predicted"/>
<reference evidence="1 2" key="1">
    <citation type="submission" date="2014-06" db="EMBL/GenBank/DDBJ databases">
        <authorList>
            <person name="Ngugi D.K."/>
            <person name="Blom J."/>
            <person name="Alam I."/>
            <person name="Rashid M."/>
            <person name="Baalawi W."/>
            <person name="Zhang G."/>
            <person name="Hikmawan T."/>
            <person name="Guan Y."/>
            <person name="Antunes A."/>
            <person name="Siam R."/>
            <person name="El-Dorry H."/>
            <person name="Bajic V."/>
            <person name="Stingl U."/>
        </authorList>
    </citation>
    <scope>NUCLEOTIDE SEQUENCE [LARGE SCALE GENOMIC DNA]</scope>
    <source>
        <strain evidence="1">SCGC AAA799-P11</strain>
    </source>
</reference>
<dbReference type="InterPro" id="IPR029063">
    <property type="entry name" value="SAM-dependent_MTases_sf"/>
</dbReference>
<dbReference type="Proteomes" id="UP000029387">
    <property type="component" value="Unassembled WGS sequence"/>
</dbReference>
<evidence type="ECO:0000313" key="1">
    <source>
        <dbReference type="EMBL" id="KFM18791.1"/>
    </source>
</evidence>
<gene>
    <name evidence="1" type="ORF">AAA799P11_01000</name>
</gene>
<organism evidence="1 2">
    <name type="scientific">Marine Group I thaumarchaeote SCGC AAA799-P11</name>
    <dbReference type="NCBI Taxonomy" id="1502295"/>
    <lineage>
        <taxon>Archaea</taxon>
        <taxon>Nitrososphaerota</taxon>
        <taxon>Marine Group I</taxon>
    </lineage>
</organism>
<evidence type="ECO:0000313" key="2">
    <source>
        <dbReference type="Proteomes" id="UP000029387"/>
    </source>
</evidence>
<name>A0A087RZ87_9ARCH</name>
<dbReference type="Gene3D" id="3.90.1200.10">
    <property type="match status" value="1"/>
</dbReference>
<accession>A0A087RZ87</accession>
<dbReference type="AlphaFoldDB" id="A0A087RZ87"/>
<evidence type="ECO:0008006" key="3">
    <source>
        <dbReference type="Google" id="ProtNLM"/>
    </source>
</evidence>
<sequence>MSENITSDFILRYIQNNQKCLIINSSTDTFPEKISKIFNETFWLQIQEDENKHQMNSHNVKFLNFENFENHFSPNSFDLILIDNWNEFQSDKIIFLNILNEAQKILKKHACILFLIDKQNPKYDSLNNLKNIESVLKDLNFQISKDWILPSVLNPLYSGNLSNLQSLSWFLQNIENFIPSFKKKSFKKNLFFKSIKIVNQKILPFFIKFFTPSFIVCCSQGEMKSYESHLLNKTKLKSSIFVNRPFKLMYILFDEFGNPQQTVSLDKKMLDNVQTENLFQKLDEIAVYRDWVDGRIIDPLNYNEVILAISWIIEFQKSNQQNVYNDDEIDTEINSIRETLSDISELKEYPISEWIDEYENFLKHNSIHKTSIHGDLSHKNMILSPDMKKIEVIDWNFFKKVGNPMDDIGNFLFRLLTKSKTQSKIAAFKLKLENSDTKFNKLQVVVEKKLSNHFNFNFNFLFAMKIYFLKSLYSKILNNDELSLDLEYVSILSKILSENKLN</sequence>
<comment type="caution">
    <text evidence="1">The sequence shown here is derived from an EMBL/GenBank/DDBJ whole genome shotgun (WGS) entry which is preliminary data.</text>
</comment>
<dbReference type="SUPFAM" id="SSF56112">
    <property type="entry name" value="Protein kinase-like (PK-like)"/>
    <property type="match status" value="1"/>
</dbReference>